<comment type="similarity">
    <text evidence="3">Belongs to the Maf family. YhdE subfamily.</text>
</comment>
<dbReference type="GO" id="GO:0036221">
    <property type="term" value="F:UTP diphosphatase activity"/>
    <property type="evidence" value="ECO:0007669"/>
    <property type="project" value="RHEA"/>
</dbReference>
<dbReference type="EMBL" id="FODF01000001">
    <property type="protein sequence ID" value="SEN15638.1"/>
    <property type="molecule type" value="Genomic_DNA"/>
</dbReference>
<dbReference type="AlphaFoldDB" id="A0A1H8EA49"/>
<dbReference type="Proteomes" id="UP000199512">
    <property type="component" value="Unassembled WGS sequence"/>
</dbReference>
<dbReference type="InterPro" id="IPR029001">
    <property type="entry name" value="ITPase-like_fam"/>
</dbReference>
<dbReference type="Gene3D" id="3.90.950.10">
    <property type="match status" value="1"/>
</dbReference>
<comment type="subcellular location">
    <subcellularLocation>
        <location evidence="3">Cytoplasm</location>
    </subcellularLocation>
</comment>
<dbReference type="SUPFAM" id="SSF52972">
    <property type="entry name" value="ITPase-like"/>
    <property type="match status" value="1"/>
</dbReference>
<evidence type="ECO:0000256" key="1">
    <source>
        <dbReference type="ARBA" id="ARBA00001968"/>
    </source>
</evidence>
<keyword evidence="3" id="KW-0546">Nucleotide metabolism</keyword>
<dbReference type="PANTHER" id="PTHR43213">
    <property type="entry name" value="BIFUNCTIONAL DTTP/UTP PYROPHOSPHATASE/METHYLTRANSFERASE PROTEIN-RELATED"/>
    <property type="match status" value="1"/>
</dbReference>
<dbReference type="GO" id="GO:0036218">
    <property type="term" value="F:dTTP diphosphatase activity"/>
    <property type="evidence" value="ECO:0007669"/>
    <property type="project" value="RHEA"/>
</dbReference>
<evidence type="ECO:0000256" key="2">
    <source>
        <dbReference type="ARBA" id="ARBA00022801"/>
    </source>
</evidence>
<reference evidence="4 5" key="1">
    <citation type="submission" date="2016-10" db="EMBL/GenBank/DDBJ databases">
        <authorList>
            <person name="de Groot N.N."/>
        </authorList>
    </citation>
    <scope>NUCLEOTIDE SEQUENCE [LARGE SCALE GENOMIC DNA]</scope>
    <source>
        <strain evidence="4 5">Calf135</strain>
    </source>
</reference>
<feature type="site" description="Important for substrate specificity" evidence="3">
    <location>
        <position position="81"/>
    </location>
</feature>
<dbReference type="OrthoDB" id="9807767at2"/>
<dbReference type="EC" id="3.6.1.9" evidence="3"/>
<sequence>MEIILASTSPRRKELLEMCSINFLTIASEINEKEIENEIIYSNSEKSMFEKADLLTSALAFNKANAISKENPNKIIIGSDTVVVSENEILGKPNNHEDAYRMLRSLCGSKHRVYTGVSLVKNETALETFTSYTEVEFFDYDDNMEKIIRDYIKSDSPMDKAGAYGIQDMGALLIKNISGDYYTVMGLPISKLYRSIIEYQI</sequence>
<proteinExistence type="inferred from homology"/>
<comment type="catalytic activity">
    <reaction evidence="3">
        <text>dTTP + H2O = dTMP + diphosphate + H(+)</text>
        <dbReference type="Rhea" id="RHEA:28534"/>
        <dbReference type="ChEBI" id="CHEBI:15377"/>
        <dbReference type="ChEBI" id="CHEBI:15378"/>
        <dbReference type="ChEBI" id="CHEBI:33019"/>
        <dbReference type="ChEBI" id="CHEBI:37568"/>
        <dbReference type="ChEBI" id="CHEBI:63528"/>
        <dbReference type="EC" id="3.6.1.9"/>
    </reaction>
</comment>
<dbReference type="STRING" id="215200.SAMN05216454_10128"/>
<keyword evidence="5" id="KW-1185">Reference proteome</keyword>
<keyword evidence="3" id="KW-0963">Cytoplasm</keyword>
<dbReference type="HAMAP" id="MF_00528">
    <property type="entry name" value="Maf"/>
    <property type="match status" value="1"/>
</dbReference>
<comment type="caution">
    <text evidence="3">Lacks conserved residue(s) required for the propagation of feature annotation.</text>
</comment>
<feature type="site" description="Important for substrate specificity" evidence="3">
    <location>
        <position position="167"/>
    </location>
</feature>
<feature type="active site" description="Proton acceptor" evidence="3">
    <location>
        <position position="80"/>
    </location>
</feature>
<comment type="function">
    <text evidence="3">Nucleoside triphosphate pyrophosphatase that hydrolyzes dTTP and UTP. May have a dual role in cell division arrest and in preventing the incorporation of modified nucleotides into cellular nucleic acids.</text>
</comment>
<dbReference type="RefSeq" id="WP_091972851.1">
    <property type="nucleotide sequence ID" value="NZ_CAUWDX010000016.1"/>
</dbReference>
<gene>
    <name evidence="4" type="ORF">SAMN05216454_10128</name>
</gene>
<accession>A0A1H8EA49</accession>
<evidence type="ECO:0000313" key="4">
    <source>
        <dbReference type="EMBL" id="SEN15638.1"/>
    </source>
</evidence>
<evidence type="ECO:0000313" key="5">
    <source>
        <dbReference type="Proteomes" id="UP000199512"/>
    </source>
</evidence>
<keyword evidence="2 3" id="KW-0378">Hydrolase</keyword>
<dbReference type="NCBIfam" id="TIGR00172">
    <property type="entry name" value="maf"/>
    <property type="match status" value="1"/>
</dbReference>
<name>A0A1H8EA49_9FIRM</name>
<comment type="cofactor">
    <cofactor evidence="1 3">
        <name>a divalent metal cation</name>
        <dbReference type="ChEBI" id="CHEBI:60240"/>
    </cofactor>
</comment>
<organism evidence="4 5">
    <name type="scientific">Peptostreptococcus russellii</name>
    <dbReference type="NCBI Taxonomy" id="215200"/>
    <lineage>
        <taxon>Bacteria</taxon>
        <taxon>Bacillati</taxon>
        <taxon>Bacillota</taxon>
        <taxon>Clostridia</taxon>
        <taxon>Peptostreptococcales</taxon>
        <taxon>Peptostreptococcaceae</taxon>
        <taxon>Peptostreptococcus</taxon>
    </lineage>
</organism>
<dbReference type="Pfam" id="PF02545">
    <property type="entry name" value="Maf"/>
    <property type="match status" value="1"/>
</dbReference>
<evidence type="ECO:0000256" key="3">
    <source>
        <dbReference type="HAMAP-Rule" id="MF_00528"/>
    </source>
</evidence>
<comment type="catalytic activity">
    <reaction evidence="3">
        <text>UTP + H2O = UMP + diphosphate + H(+)</text>
        <dbReference type="Rhea" id="RHEA:29395"/>
        <dbReference type="ChEBI" id="CHEBI:15377"/>
        <dbReference type="ChEBI" id="CHEBI:15378"/>
        <dbReference type="ChEBI" id="CHEBI:33019"/>
        <dbReference type="ChEBI" id="CHEBI:46398"/>
        <dbReference type="ChEBI" id="CHEBI:57865"/>
        <dbReference type="EC" id="3.6.1.9"/>
    </reaction>
</comment>
<dbReference type="PIRSF" id="PIRSF006305">
    <property type="entry name" value="Maf"/>
    <property type="match status" value="1"/>
</dbReference>
<protein>
    <recommendedName>
        <fullName evidence="3">dTTP/UTP pyrophosphatase</fullName>
        <shortName evidence="3">dTTPase/UTPase</shortName>
        <ecNumber evidence="3">3.6.1.9</ecNumber>
    </recommendedName>
    <alternativeName>
        <fullName evidence="3">Nucleoside triphosphate pyrophosphatase</fullName>
    </alternativeName>
    <alternativeName>
        <fullName evidence="3">Nucleotide pyrophosphatase</fullName>
        <shortName evidence="3">Nucleotide PPase</shortName>
    </alternativeName>
</protein>
<feature type="site" description="Important for substrate specificity" evidence="3">
    <location>
        <position position="11"/>
    </location>
</feature>
<dbReference type="CDD" id="cd00555">
    <property type="entry name" value="Maf"/>
    <property type="match status" value="1"/>
</dbReference>
<dbReference type="InterPro" id="IPR003697">
    <property type="entry name" value="Maf-like"/>
</dbReference>
<dbReference type="GO" id="GO:0009117">
    <property type="term" value="P:nucleotide metabolic process"/>
    <property type="evidence" value="ECO:0007669"/>
    <property type="project" value="UniProtKB-KW"/>
</dbReference>
<dbReference type="GO" id="GO:0005737">
    <property type="term" value="C:cytoplasm"/>
    <property type="evidence" value="ECO:0007669"/>
    <property type="project" value="UniProtKB-SubCell"/>
</dbReference>
<dbReference type="PANTHER" id="PTHR43213:SF5">
    <property type="entry name" value="BIFUNCTIONAL DTTP_UTP PYROPHOSPHATASE_METHYLTRANSFERASE PROTEIN-RELATED"/>
    <property type="match status" value="1"/>
</dbReference>